<evidence type="ECO:0000256" key="4">
    <source>
        <dbReference type="ARBA" id="ARBA00012143"/>
    </source>
</evidence>
<evidence type="ECO:0000256" key="7">
    <source>
        <dbReference type="ARBA" id="ARBA00023244"/>
    </source>
</evidence>
<dbReference type="Gene3D" id="3.40.640.10">
    <property type="entry name" value="Type I PLP-dependent aspartate aminotransferase-like (Major domain)"/>
    <property type="match status" value="1"/>
</dbReference>
<dbReference type="GO" id="GO:0042286">
    <property type="term" value="F:glutamate-1-semialdehyde 2,1-aminomutase activity"/>
    <property type="evidence" value="ECO:0007669"/>
    <property type="project" value="UniProtKB-EC"/>
</dbReference>
<sequence length="433" mass="47174">MVFPASMRKSMNRENSLKAYEEAVRYIAGGVNSPVRALRSVNESPLFIKKANGTVLTDVDGNRFSDFCLSWGVFILGHAHPQVGKATRKAILNGTSYGIPSLPETELAKLVNYYVPSMEKVRFVNSGTEAVMSAIRLARGFTKRNLIVKFDGCYHGHADHLLVSAGSGVANLACSSSAGVPEGFTAYTVSLPFNNNEAVESLFRERGNEIAAVIVEPVPANMGVVLPENDFLLHLRKLTNQYQSLLIFDEVITGFRLLLGGAQKKFGIIPDLTTLGKIIGGGFPAAAFGGRADIMALLAPDGPVYQAGTLSGNPVAMSAGAETIRILSGEDFYTNLEQKANLFFSELSDIIAGKGITMNCTGSMFTLFFTEEVVRSFDDVKKANTDRFSRFFKYMLLNNIYISPSQFETNFLSAAHTEKELIKFVKAVKSFSE</sequence>
<evidence type="ECO:0000313" key="8">
    <source>
        <dbReference type="EMBL" id="KAA6352360.1"/>
    </source>
</evidence>
<dbReference type="CDD" id="cd00610">
    <property type="entry name" value="OAT_like"/>
    <property type="match status" value="1"/>
</dbReference>
<keyword evidence="6 8" id="KW-0413">Isomerase</keyword>
<dbReference type="EC" id="5.4.3.8" evidence="4"/>
<dbReference type="GO" id="GO:0030170">
    <property type="term" value="F:pyridoxal phosphate binding"/>
    <property type="evidence" value="ECO:0007669"/>
    <property type="project" value="InterPro"/>
</dbReference>
<dbReference type="InterPro" id="IPR005814">
    <property type="entry name" value="Aminotrans_3"/>
</dbReference>
<organism evidence="8">
    <name type="scientific">termite gut metagenome</name>
    <dbReference type="NCBI Taxonomy" id="433724"/>
    <lineage>
        <taxon>unclassified sequences</taxon>
        <taxon>metagenomes</taxon>
        <taxon>organismal metagenomes</taxon>
    </lineage>
</organism>
<evidence type="ECO:0000256" key="6">
    <source>
        <dbReference type="ARBA" id="ARBA00023235"/>
    </source>
</evidence>
<dbReference type="NCBIfam" id="TIGR00713">
    <property type="entry name" value="hemL"/>
    <property type="match status" value="1"/>
</dbReference>
<comment type="similarity">
    <text evidence="3">Belongs to the class-III pyridoxal-phosphate-dependent aminotransferase family. HemL subfamily.</text>
</comment>
<comment type="pathway">
    <text evidence="2">Porphyrin-containing compound metabolism; protoporphyrin-IX biosynthesis; 5-aminolevulinate from L-glutamyl-tRNA(Glu): step 2/2.</text>
</comment>
<dbReference type="InterPro" id="IPR015422">
    <property type="entry name" value="PyrdxlP-dep_Trfase_small"/>
</dbReference>
<comment type="cofactor">
    <cofactor evidence="1">
        <name>pyridoxal 5'-phosphate</name>
        <dbReference type="ChEBI" id="CHEBI:597326"/>
    </cofactor>
</comment>
<dbReference type="GO" id="GO:0006782">
    <property type="term" value="P:protoporphyrinogen IX biosynthetic process"/>
    <property type="evidence" value="ECO:0007669"/>
    <property type="project" value="UniProtKB-UniPathway"/>
</dbReference>
<evidence type="ECO:0000256" key="1">
    <source>
        <dbReference type="ARBA" id="ARBA00001933"/>
    </source>
</evidence>
<accession>A0A5J4T4D5</accession>
<dbReference type="FunFam" id="3.40.640.10:FF:000021">
    <property type="entry name" value="Glutamate-1-semialdehyde 2,1-aminomutase"/>
    <property type="match status" value="1"/>
</dbReference>
<dbReference type="InterPro" id="IPR015424">
    <property type="entry name" value="PyrdxlP-dep_Trfase"/>
</dbReference>
<protein>
    <recommendedName>
        <fullName evidence="4">glutamate-1-semialdehyde 2,1-aminomutase</fullName>
        <ecNumber evidence="4">5.4.3.8</ecNumber>
    </recommendedName>
</protein>
<keyword evidence="7" id="KW-0627">Porphyrin biosynthesis</keyword>
<dbReference type="AlphaFoldDB" id="A0A5J4T4D5"/>
<name>A0A5J4T4D5_9ZZZZ</name>
<dbReference type="EMBL" id="SNRY01000003">
    <property type="protein sequence ID" value="KAA6352360.1"/>
    <property type="molecule type" value="Genomic_DNA"/>
</dbReference>
<comment type="caution">
    <text evidence="8">The sequence shown here is derived from an EMBL/GenBank/DDBJ whole genome shotgun (WGS) entry which is preliminary data.</text>
</comment>
<dbReference type="InterPro" id="IPR015421">
    <property type="entry name" value="PyrdxlP-dep_Trfase_major"/>
</dbReference>
<reference evidence="8" key="1">
    <citation type="submission" date="2019-03" db="EMBL/GenBank/DDBJ databases">
        <title>Single cell metagenomics reveals metabolic interactions within the superorganism composed of flagellate Streblomastix strix and complex community of Bacteroidetes bacteria on its surface.</title>
        <authorList>
            <person name="Treitli S.C."/>
            <person name="Kolisko M."/>
            <person name="Husnik F."/>
            <person name="Keeling P."/>
            <person name="Hampl V."/>
        </authorList>
    </citation>
    <scope>NUCLEOTIDE SEQUENCE</scope>
    <source>
        <strain evidence="8">STM</strain>
    </source>
</reference>
<evidence type="ECO:0000256" key="3">
    <source>
        <dbReference type="ARBA" id="ARBA00008981"/>
    </source>
</evidence>
<dbReference type="SUPFAM" id="SSF53383">
    <property type="entry name" value="PLP-dependent transferases"/>
    <property type="match status" value="1"/>
</dbReference>
<dbReference type="Gene3D" id="3.90.1150.10">
    <property type="entry name" value="Aspartate Aminotransferase, domain 1"/>
    <property type="match status" value="1"/>
</dbReference>
<dbReference type="HAMAP" id="MF_00375">
    <property type="entry name" value="HemL_aminotrans_3"/>
    <property type="match status" value="1"/>
</dbReference>
<dbReference type="InterPro" id="IPR004639">
    <property type="entry name" value="4pyrrol_synth_GluAld_NH2Trfase"/>
</dbReference>
<gene>
    <name evidence="8" type="ORF">EZS27_000310</name>
</gene>
<dbReference type="GO" id="GO:0008483">
    <property type="term" value="F:transaminase activity"/>
    <property type="evidence" value="ECO:0007669"/>
    <property type="project" value="InterPro"/>
</dbReference>
<evidence type="ECO:0000256" key="2">
    <source>
        <dbReference type="ARBA" id="ARBA00004819"/>
    </source>
</evidence>
<evidence type="ECO:0000256" key="5">
    <source>
        <dbReference type="ARBA" id="ARBA00022898"/>
    </source>
</evidence>
<dbReference type="PANTHER" id="PTHR43713">
    <property type="entry name" value="GLUTAMATE-1-SEMIALDEHYDE 2,1-AMINOMUTASE"/>
    <property type="match status" value="1"/>
</dbReference>
<dbReference type="NCBIfam" id="NF000818">
    <property type="entry name" value="PRK00062.1"/>
    <property type="match status" value="1"/>
</dbReference>
<dbReference type="Pfam" id="PF00202">
    <property type="entry name" value="Aminotran_3"/>
    <property type="match status" value="1"/>
</dbReference>
<proteinExistence type="inferred from homology"/>
<dbReference type="UniPathway" id="UPA00251">
    <property type="reaction ID" value="UER00317"/>
</dbReference>
<dbReference type="PANTHER" id="PTHR43713:SF3">
    <property type="entry name" value="GLUTAMATE-1-SEMIALDEHYDE 2,1-AMINOMUTASE 1, CHLOROPLASTIC-RELATED"/>
    <property type="match status" value="1"/>
</dbReference>
<keyword evidence="5" id="KW-0663">Pyridoxal phosphate</keyword>